<proteinExistence type="predicted"/>
<gene>
    <name evidence="1" type="ORF">SAMN04488090_4964</name>
</gene>
<evidence type="ECO:0000313" key="2">
    <source>
        <dbReference type="Proteomes" id="UP000198901"/>
    </source>
</evidence>
<dbReference type="EMBL" id="FNGS01000014">
    <property type="protein sequence ID" value="SDN09553.1"/>
    <property type="molecule type" value="Genomic_DNA"/>
</dbReference>
<accession>A0A1G9YM31</accession>
<evidence type="ECO:0000313" key="1">
    <source>
        <dbReference type="EMBL" id="SDN09553.1"/>
    </source>
</evidence>
<sequence>MCFRLLGKRIVHFLKNFPKDTTKDTLDNDTVLPAELRIFFFSHIGASEKGRIPFPEAEWSVTASP</sequence>
<keyword evidence="2" id="KW-1185">Reference proteome</keyword>
<dbReference type="Proteomes" id="UP000198901">
    <property type="component" value="Unassembled WGS sequence"/>
</dbReference>
<name>A0A1G9YM31_9BACT</name>
<protein>
    <submittedName>
        <fullName evidence="1">Uncharacterized protein</fullName>
    </submittedName>
</protein>
<reference evidence="1 2" key="1">
    <citation type="submission" date="2016-10" db="EMBL/GenBank/DDBJ databases">
        <authorList>
            <person name="de Groot N.N."/>
        </authorList>
    </citation>
    <scope>NUCLEOTIDE SEQUENCE [LARGE SCALE GENOMIC DNA]</scope>
    <source>
        <strain evidence="1 2">DSM 21668</strain>
    </source>
</reference>
<organism evidence="1 2">
    <name type="scientific">Siphonobacter aquaeclarae</name>
    <dbReference type="NCBI Taxonomy" id="563176"/>
    <lineage>
        <taxon>Bacteria</taxon>
        <taxon>Pseudomonadati</taxon>
        <taxon>Bacteroidota</taxon>
        <taxon>Cytophagia</taxon>
        <taxon>Cytophagales</taxon>
        <taxon>Cytophagaceae</taxon>
        <taxon>Siphonobacter</taxon>
    </lineage>
</organism>
<dbReference type="AlphaFoldDB" id="A0A1G9YM31"/>